<proteinExistence type="predicted"/>
<reference evidence="2" key="1">
    <citation type="submission" date="2013-07" db="EMBL/GenBank/DDBJ databases">
        <title>The genome of Eucalyptus grandis.</title>
        <authorList>
            <person name="Schmutz J."/>
            <person name="Hayes R."/>
            <person name="Myburg A."/>
            <person name="Tuskan G."/>
            <person name="Grattapaglia D."/>
            <person name="Rokhsar D.S."/>
        </authorList>
    </citation>
    <scope>NUCLEOTIDE SEQUENCE</scope>
    <source>
        <tissue evidence="2">Leaf extractions</tissue>
    </source>
</reference>
<feature type="signal peptide" evidence="1">
    <location>
        <begin position="1"/>
        <end position="20"/>
    </location>
</feature>
<organism evidence="2">
    <name type="scientific">Eucalyptus grandis</name>
    <name type="common">Flooded gum</name>
    <dbReference type="NCBI Taxonomy" id="71139"/>
    <lineage>
        <taxon>Eukaryota</taxon>
        <taxon>Viridiplantae</taxon>
        <taxon>Streptophyta</taxon>
        <taxon>Embryophyta</taxon>
        <taxon>Tracheophyta</taxon>
        <taxon>Spermatophyta</taxon>
        <taxon>Magnoliopsida</taxon>
        <taxon>eudicotyledons</taxon>
        <taxon>Gunneridae</taxon>
        <taxon>Pentapetalae</taxon>
        <taxon>rosids</taxon>
        <taxon>malvids</taxon>
        <taxon>Myrtales</taxon>
        <taxon>Myrtaceae</taxon>
        <taxon>Myrtoideae</taxon>
        <taxon>Eucalypteae</taxon>
        <taxon>Eucalyptus</taxon>
    </lineage>
</organism>
<dbReference type="Gramene" id="KCW80675">
    <property type="protein sequence ID" value="KCW80675"/>
    <property type="gene ID" value="EUGRSUZ_C02065"/>
</dbReference>
<sequence>MKLPSILSTFKLCILSMACGNLSIPVLERSRFSNDVNFPMASGSFHNNRQSLKDSCLNFSSLLIESGSVVSSEPSIERNSRDFMSPISLDNRANDLQLQALRVLRCFISSETGISSI</sequence>
<evidence type="ECO:0000313" key="2">
    <source>
        <dbReference type="EMBL" id="KCW80675.1"/>
    </source>
</evidence>
<feature type="chain" id="PRO_5001569565" evidence="1">
    <location>
        <begin position="21"/>
        <end position="117"/>
    </location>
</feature>
<gene>
    <name evidence="2" type="ORF">EUGRSUZ_C02065</name>
</gene>
<dbReference type="InParanoid" id="A0A059CRU9"/>
<accession>A0A059CRU9</accession>
<evidence type="ECO:0000256" key="1">
    <source>
        <dbReference type="SAM" id="SignalP"/>
    </source>
</evidence>
<keyword evidence="1" id="KW-0732">Signal</keyword>
<dbReference type="EMBL" id="KK198755">
    <property type="protein sequence ID" value="KCW80675.1"/>
    <property type="molecule type" value="Genomic_DNA"/>
</dbReference>
<name>A0A059CRU9_EUCGR</name>
<protein>
    <submittedName>
        <fullName evidence="2">Uncharacterized protein</fullName>
    </submittedName>
</protein>
<dbReference type="AlphaFoldDB" id="A0A059CRU9"/>